<gene>
    <name evidence="1" type="ORF">Sangu_0826800</name>
</gene>
<sequence>MEGFNTSSDNFLKGWSSHVGGPPKDGALHMFKAQFQGPQNASIGIECVGLGGNVM</sequence>
<comment type="caution">
    <text evidence="1">The sequence shown here is derived from an EMBL/GenBank/DDBJ whole genome shotgun (WGS) entry which is preliminary data.</text>
</comment>
<dbReference type="AlphaFoldDB" id="A0AAW2PWC2"/>
<evidence type="ECO:0000313" key="1">
    <source>
        <dbReference type="EMBL" id="KAL0359774.1"/>
    </source>
</evidence>
<dbReference type="EMBL" id="JACGWK010000004">
    <property type="protein sequence ID" value="KAL0359774.1"/>
    <property type="molecule type" value="Genomic_DNA"/>
</dbReference>
<accession>A0AAW2PWC2</accession>
<name>A0AAW2PWC2_9LAMI</name>
<reference evidence="1" key="1">
    <citation type="submission" date="2020-06" db="EMBL/GenBank/DDBJ databases">
        <authorList>
            <person name="Li T."/>
            <person name="Hu X."/>
            <person name="Zhang T."/>
            <person name="Song X."/>
            <person name="Zhang H."/>
            <person name="Dai N."/>
            <person name="Sheng W."/>
            <person name="Hou X."/>
            <person name="Wei L."/>
        </authorList>
    </citation>
    <scope>NUCLEOTIDE SEQUENCE</scope>
    <source>
        <strain evidence="1">G01</strain>
        <tissue evidence="1">Leaf</tissue>
    </source>
</reference>
<proteinExistence type="predicted"/>
<organism evidence="1">
    <name type="scientific">Sesamum angustifolium</name>
    <dbReference type="NCBI Taxonomy" id="2727405"/>
    <lineage>
        <taxon>Eukaryota</taxon>
        <taxon>Viridiplantae</taxon>
        <taxon>Streptophyta</taxon>
        <taxon>Embryophyta</taxon>
        <taxon>Tracheophyta</taxon>
        <taxon>Spermatophyta</taxon>
        <taxon>Magnoliopsida</taxon>
        <taxon>eudicotyledons</taxon>
        <taxon>Gunneridae</taxon>
        <taxon>Pentapetalae</taxon>
        <taxon>asterids</taxon>
        <taxon>lamiids</taxon>
        <taxon>Lamiales</taxon>
        <taxon>Pedaliaceae</taxon>
        <taxon>Sesamum</taxon>
    </lineage>
</organism>
<reference evidence="1" key="2">
    <citation type="journal article" date="2024" name="Plant">
        <title>Genomic evolution and insights into agronomic trait innovations of Sesamum species.</title>
        <authorList>
            <person name="Miao H."/>
            <person name="Wang L."/>
            <person name="Qu L."/>
            <person name="Liu H."/>
            <person name="Sun Y."/>
            <person name="Le M."/>
            <person name="Wang Q."/>
            <person name="Wei S."/>
            <person name="Zheng Y."/>
            <person name="Lin W."/>
            <person name="Duan Y."/>
            <person name="Cao H."/>
            <person name="Xiong S."/>
            <person name="Wang X."/>
            <person name="Wei L."/>
            <person name="Li C."/>
            <person name="Ma Q."/>
            <person name="Ju M."/>
            <person name="Zhao R."/>
            <person name="Li G."/>
            <person name="Mu C."/>
            <person name="Tian Q."/>
            <person name="Mei H."/>
            <person name="Zhang T."/>
            <person name="Gao T."/>
            <person name="Zhang H."/>
        </authorList>
    </citation>
    <scope>NUCLEOTIDE SEQUENCE</scope>
    <source>
        <strain evidence="1">G01</strain>
    </source>
</reference>
<protein>
    <submittedName>
        <fullName evidence="1">Uncharacterized protein</fullName>
    </submittedName>
</protein>